<feature type="transmembrane region" description="Helical" evidence="1">
    <location>
        <begin position="106"/>
        <end position="131"/>
    </location>
</feature>
<accession>A0ABT7E5M8</accession>
<dbReference type="RefSeq" id="WP_284131213.1">
    <property type="nucleotide sequence ID" value="NZ_JASKYM010000001.1"/>
</dbReference>
<reference evidence="2 3" key="1">
    <citation type="submission" date="2023-05" db="EMBL/GenBank/DDBJ databases">
        <title>Rombocin, a short stable natural nisin variant, displays selective antimicrobial activity against Listeria monocytogenes and employs dual mode of action to kill target bacterial strains.</title>
        <authorList>
            <person name="Wambui J."/>
            <person name="Stephan R."/>
            <person name="Kuipers O.P."/>
        </authorList>
    </citation>
    <scope>NUCLEOTIDE SEQUENCE [LARGE SCALE GENOMIC DNA]</scope>
    <source>
        <strain evidence="2 3">RC002</strain>
    </source>
</reference>
<evidence type="ECO:0000313" key="2">
    <source>
        <dbReference type="EMBL" id="MDK2562231.1"/>
    </source>
</evidence>
<comment type="caution">
    <text evidence="2">The sequence shown here is derived from an EMBL/GenBank/DDBJ whole genome shotgun (WGS) entry which is preliminary data.</text>
</comment>
<keyword evidence="1" id="KW-1133">Transmembrane helix</keyword>
<feature type="transmembrane region" description="Helical" evidence="1">
    <location>
        <begin position="209"/>
        <end position="230"/>
    </location>
</feature>
<evidence type="ECO:0008006" key="4">
    <source>
        <dbReference type="Google" id="ProtNLM"/>
    </source>
</evidence>
<dbReference type="EMBL" id="JASKYM010000001">
    <property type="protein sequence ID" value="MDK2562231.1"/>
    <property type="molecule type" value="Genomic_DNA"/>
</dbReference>
<evidence type="ECO:0000313" key="3">
    <source>
        <dbReference type="Proteomes" id="UP001301012"/>
    </source>
</evidence>
<keyword evidence="1" id="KW-0812">Transmembrane</keyword>
<feature type="transmembrane region" description="Helical" evidence="1">
    <location>
        <begin position="242"/>
        <end position="266"/>
    </location>
</feature>
<organism evidence="2 3">
    <name type="scientific">Romboutsia sedimentorum</name>
    <dbReference type="NCBI Taxonomy" id="1368474"/>
    <lineage>
        <taxon>Bacteria</taxon>
        <taxon>Bacillati</taxon>
        <taxon>Bacillota</taxon>
        <taxon>Clostridia</taxon>
        <taxon>Peptostreptococcales</taxon>
        <taxon>Peptostreptococcaceae</taxon>
        <taxon>Romboutsia</taxon>
    </lineage>
</organism>
<sequence>MILETIKTTFILTISMIGIFVLFGMIYNFIEKKNSSYIQKTFGFNSILITGVIGTTVHELSHYLMALIFGHKIVEVELFRPRAAKIDGVLGFVEHRYNKRSLYQRIGNFFIGIAPMIFGTVAISISFRLLLPEMFLKLNISEYIDLINTNNLQDIYLLLQQNCKLLFNMVFSISNLTSFRFWIFVFIMYSISTHMSLSKADLKNSSSGLICIFITTMFISLICTVLKINLSVLQSIFLKYNLYLTCFLALGVIFGLISLAISFLFYRFKR</sequence>
<dbReference type="Proteomes" id="UP001301012">
    <property type="component" value="Unassembled WGS sequence"/>
</dbReference>
<keyword evidence="3" id="KW-1185">Reference proteome</keyword>
<gene>
    <name evidence="2" type="ORF">QOZ84_01620</name>
</gene>
<evidence type="ECO:0000256" key="1">
    <source>
        <dbReference type="SAM" id="Phobius"/>
    </source>
</evidence>
<feature type="transmembrane region" description="Helical" evidence="1">
    <location>
        <begin position="6"/>
        <end position="30"/>
    </location>
</feature>
<keyword evidence="1" id="KW-0472">Membrane</keyword>
<proteinExistence type="predicted"/>
<protein>
    <recommendedName>
        <fullName evidence="4">Integral membrane protein</fullName>
    </recommendedName>
</protein>
<name>A0ABT7E5M8_9FIRM</name>